<feature type="region of interest" description="Disordered" evidence="1">
    <location>
        <begin position="75"/>
        <end position="109"/>
    </location>
</feature>
<name>A0A194WYA1_MOLSC</name>
<sequence length="375" mass="42324">MLVEPNHQHNIRGRTISEYIKALEHPPELPSNMNNLGSAVRNWMHSTHDYMITMHNKLEELRKCLMISTCQHPKTTSLPEKRASEYQVNTSSSDTECPGESKEDPYRETNWRNGFEGWDSMGDISCGDWEQAPVGSVGEVTDLEYQVVTGAGHAQDLGDRVQTLFKENQRKWGKTSIGYVVGGDAKNGLHPPDSPAMKEQRVKAAEARMRRAGATTMGRNFNRRGFESSAAKGGQHARLLPRDSHANDEENEVPENANEGSRSDQNEAGTDTPRPEHGQDEVPCQDSDIPDLVSDNEGHAEAPKFKKTPIISGINDARRREEERREDPEKWYAGWDRWIEGRPNVSNENLQEFMEDRGVPREDIEKLLKGRKRGG</sequence>
<feature type="compositionally biased region" description="Basic and acidic residues" evidence="1">
    <location>
        <begin position="99"/>
        <end position="109"/>
    </location>
</feature>
<feature type="compositionally biased region" description="Polar residues" evidence="1">
    <location>
        <begin position="86"/>
        <end position="95"/>
    </location>
</feature>
<protein>
    <submittedName>
        <fullName evidence="2">Uncharacterized protein</fullName>
    </submittedName>
</protein>
<dbReference type="InParanoid" id="A0A194WYA1"/>
<dbReference type="AlphaFoldDB" id="A0A194WYA1"/>
<accession>A0A194WYA1</accession>
<dbReference type="RefSeq" id="XP_018066937.1">
    <property type="nucleotide sequence ID" value="XM_018205866.1"/>
</dbReference>
<dbReference type="Proteomes" id="UP000070700">
    <property type="component" value="Unassembled WGS sequence"/>
</dbReference>
<proteinExistence type="predicted"/>
<dbReference type="EMBL" id="KQ947424">
    <property type="protein sequence ID" value="KUJ12582.1"/>
    <property type="molecule type" value="Genomic_DNA"/>
</dbReference>
<dbReference type="KEGG" id="psco:LY89DRAFT_210584"/>
<feature type="compositionally biased region" description="Basic and acidic residues" evidence="1">
    <location>
        <begin position="316"/>
        <end position="330"/>
    </location>
</feature>
<keyword evidence="3" id="KW-1185">Reference proteome</keyword>
<dbReference type="GeneID" id="28815592"/>
<evidence type="ECO:0000313" key="3">
    <source>
        <dbReference type="Proteomes" id="UP000070700"/>
    </source>
</evidence>
<evidence type="ECO:0000256" key="1">
    <source>
        <dbReference type="SAM" id="MobiDB-lite"/>
    </source>
</evidence>
<organism evidence="2 3">
    <name type="scientific">Mollisia scopiformis</name>
    <name type="common">Conifer needle endophyte fungus</name>
    <name type="synonym">Phialocephala scopiformis</name>
    <dbReference type="NCBI Taxonomy" id="149040"/>
    <lineage>
        <taxon>Eukaryota</taxon>
        <taxon>Fungi</taxon>
        <taxon>Dikarya</taxon>
        <taxon>Ascomycota</taxon>
        <taxon>Pezizomycotina</taxon>
        <taxon>Leotiomycetes</taxon>
        <taxon>Helotiales</taxon>
        <taxon>Mollisiaceae</taxon>
        <taxon>Mollisia</taxon>
    </lineage>
</organism>
<gene>
    <name evidence="2" type="ORF">LY89DRAFT_210584</name>
</gene>
<evidence type="ECO:0000313" key="2">
    <source>
        <dbReference type="EMBL" id="KUJ12582.1"/>
    </source>
</evidence>
<reference evidence="2 3" key="1">
    <citation type="submission" date="2015-10" db="EMBL/GenBank/DDBJ databases">
        <title>Full genome of DAOMC 229536 Phialocephala scopiformis, a fungal endophyte of spruce producing the potent anti-insectan compound rugulosin.</title>
        <authorList>
            <consortium name="DOE Joint Genome Institute"/>
            <person name="Walker A.K."/>
            <person name="Frasz S.L."/>
            <person name="Seifert K.A."/>
            <person name="Miller J.D."/>
            <person name="Mondo S.J."/>
            <person name="Labutti K."/>
            <person name="Lipzen A."/>
            <person name="Dockter R."/>
            <person name="Kennedy M."/>
            <person name="Grigoriev I.V."/>
            <person name="Spatafora J.W."/>
        </authorList>
    </citation>
    <scope>NUCLEOTIDE SEQUENCE [LARGE SCALE GENOMIC DNA]</scope>
    <source>
        <strain evidence="2 3">CBS 120377</strain>
    </source>
</reference>
<feature type="region of interest" description="Disordered" evidence="1">
    <location>
        <begin position="214"/>
        <end position="330"/>
    </location>
</feature>